<evidence type="ECO:0000256" key="4">
    <source>
        <dbReference type="ARBA" id="ARBA00022801"/>
    </source>
</evidence>
<evidence type="ECO:0000259" key="8">
    <source>
        <dbReference type="PROSITE" id="PS50885"/>
    </source>
</evidence>
<keyword evidence="4" id="KW-0378">Hydrolase</keyword>
<organism evidence="9 10">
    <name type="scientific">Candidatus Raymondbacteria bacterium RIFOXYD12_FULL_49_13</name>
    <dbReference type="NCBI Taxonomy" id="1817890"/>
    <lineage>
        <taxon>Bacteria</taxon>
        <taxon>Raymondiibacteriota</taxon>
    </lineage>
</organism>
<dbReference type="InterPro" id="IPR033463">
    <property type="entry name" value="sCache_3"/>
</dbReference>
<dbReference type="Pfam" id="PF17203">
    <property type="entry name" value="sCache_3_2"/>
    <property type="match status" value="1"/>
</dbReference>
<evidence type="ECO:0000313" key="10">
    <source>
        <dbReference type="Proteomes" id="UP000179243"/>
    </source>
</evidence>
<dbReference type="GO" id="GO:0005886">
    <property type="term" value="C:plasma membrane"/>
    <property type="evidence" value="ECO:0007669"/>
    <property type="project" value="UniProtKB-SubCell"/>
</dbReference>
<dbReference type="InterPro" id="IPR029151">
    <property type="entry name" value="Sensor-like_sf"/>
</dbReference>
<protein>
    <recommendedName>
        <fullName evidence="8">HAMP domain-containing protein</fullName>
    </recommendedName>
</protein>
<gene>
    <name evidence="9" type="ORF">A2519_18235</name>
</gene>
<dbReference type="GO" id="GO:0007165">
    <property type="term" value="P:signal transduction"/>
    <property type="evidence" value="ECO:0007669"/>
    <property type="project" value="InterPro"/>
</dbReference>
<dbReference type="SMART" id="SM00304">
    <property type="entry name" value="HAMP"/>
    <property type="match status" value="1"/>
</dbReference>
<dbReference type="SUPFAM" id="SSF81606">
    <property type="entry name" value="PP2C-like"/>
    <property type="match status" value="1"/>
</dbReference>
<dbReference type="Gene3D" id="6.10.340.10">
    <property type="match status" value="1"/>
</dbReference>
<dbReference type="PANTHER" id="PTHR43156:SF2">
    <property type="entry name" value="STAGE II SPORULATION PROTEIN E"/>
    <property type="match status" value="1"/>
</dbReference>
<keyword evidence="5 7" id="KW-1133">Transmembrane helix</keyword>
<dbReference type="Pfam" id="PF07228">
    <property type="entry name" value="SpoIIE"/>
    <property type="match status" value="1"/>
</dbReference>
<dbReference type="SUPFAM" id="SSF103190">
    <property type="entry name" value="Sensory domain-like"/>
    <property type="match status" value="1"/>
</dbReference>
<dbReference type="InterPro" id="IPR003660">
    <property type="entry name" value="HAMP_dom"/>
</dbReference>
<keyword evidence="6 7" id="KW-0472">Membrane</keyword>
<comment type="caution">
    <text evidence="9">The sequence shown here is derived from an EMBL/GenBank/DDBJ whole genome shotgun (WGS) entry which is preliminary data.</text>
</comment>
<feature type="transmembrane region" description="Helical" evidence="7">
    <location>
        <begin position="193"/>
        <end position="214"/>
    </location>
</feature>
<sequence>MRKRTPSPLQAIDLMQVISVDRMPIKFQFGLFLVLFSVLLVSAIGYFVIKEEKQELTRQRIYLGEILASNLASGSRDGIIMDDELLIFEMIDGILKKDTKNDIAYVFITDPAGKIIAHNKSELMGTVFSDAITNFACALNQPAWQQTEVNGATVLDFSNPIFEKVTKKKIGVARIGLSYQSITRTVESAVSKILTIFISALVLGIIASIIWVRLVTRPISDLAKGAEIIGAGDLTYRFTVKSKNEIGELAEIFNKMTIDLAAAQDELIAKRQLEHEIELARAIQATLLPKTIPETPTVRIAAFYQSAMEVGGDYYDFIEVDDTHLGVLVADVSGKGIAGAFIMGITRAIFRIMASGNHSPAQVLSRVNGALGLHMKKGMFVTMLYCIINTKDRRMRVASAGHDPLLYLKPGECSVKGVNPDGFAIGIRAGREFDTRIKEENLVLGPGDFLALTTDGVTEAMNAGGEEFGEQRLFDFMVKNAEKETAIFRDGLVNAIREFTGDMDQSDDITMVVIKIA</sequence>
<feature type="transmembrane region" description="Helical" evidence="7">
    <location>
        <begin position="29"/>
        <end position="49"/>
    </location>
</feature>
<evidence type="ECO:0000256" key="3">
    <source>
        <dbReference type="ARBA" id="ARBA00022692"/>
    </source>
</evidence>
<dbReference type="PANTHER" id="PTHR43156">
    <property type="entry name" value="STAGE II SPORULATION PROTEIN E-RELATED"/>
    <property type="match status" value="1"/>
</dbReference>
<evidence type="ECO:0000256" key="1">
    <source>
        <dbReference type="ARBA" id="ARBA00004651"/>
    </source>
</evidence>
<evidence type="ECO:0000256" key="6">
    <source>
        <dbReference type="ARBA" id="ARBA00023136"/>
    </source>
</evidence>
<keyword evidence="3 7" id="KW-0812">Transmembrane</keyword>
<dbReference type="InterPro" id="IPR001932">
    <property type="entry name" value="PPM-type_phosphatase-like_dom"/>
</dbReference>
<evidence type="ECO:0000256" key="2">
    <source>
        <dbReference type="ARBA" id="ARBA00022475"/>
    </source>
</evidence>
<evidence type="ECO:0000256" key="5">
    <source>
        <dbReference type="ARBA" id="ARBA00022989"/>
    </source>
</evidence>
<dbReference type="SMART" id="SM00331">
    <property type="entry name" value="PP2C_SIG"/>
    <property type="match status" value="1"/>
</dbReference>
<dbReference type="Proteomes" id="UP000179243">
    <property type="component" value="Unassembled WGS sequence"/>
</dbReference>
<dbReference type="GO" id="GO:0016791">
    <property type="term" value="F:phosphatase activity"/>
    <property type="evidence" value="ECO:0007669"/>
    <property type="project" value="TreeGrafter"/>
</dbReference>
<dbReference type="Pfam" id="PF00672">
    <property type="entry name" value="HAMP"/>
    <property type="match status" value="1"/>
</dbReference>
<dbReference type="Gene3D" id="3.60.40.10">
    <property type="entry name" value="PPM-type phosphatase domain"/>
    <property type="match status" value="1"/>
</dbReference>
<dbReference type="AlphaFoldDB" id="A0A1F7FCV1"/>
<dbReference type="SUPFAM" id="SSF158472">
    <property type="entry name" value="HAMP domain-like"/>
    <property type="match status" value="1"/>
</dbReference>
<dbReference type="PROSITE" id="PS50885">
    <property type="entry name" value="HAMP"/>
    <property type="match status" value="1"/>
</dbReference>
<evidence type="ECO:0000313" key="9">
    <source>
        <dbReference type="EMBL" id="OGK04297.1"/>
    </source>
</evidence>
<dbReference type="InterPro" id="IPR036457">
    <property type="entry name" value="PPM-type-like_dom_sf"/>
</dbReference>
<reference evidence="9 10" key="1">
    <citation type="journal article" date="2016" name="Nat. Commun.">
        <title>Thousands of microbial genomes shed light on interconnected biogeochemical processes in an aquifer system.</title>
        <authorList>
            <person name="Anantharaman K."/>
            <person name="Brown C.T."/>
            <person name="Hug L.A."/>
            <person name="Sharon I."/>
            <person name="Castelle C.J."/>
            <person name="Probst A.J."/>
            <person name="Thomas B.C."/>
            <person name="Singh A."/>
            <person name="Wilkins M.J."/>
            <person name="Karaoz U."/>
            <person name="Brodie E.L."/>
            <person name="Williams K.H."/>
            <person name="Hubbard S.S."/>
            <person name="Banfield J.F."/>
        </authorList>
    </citation>
    <scope>NUCLEOTIDE SEQUENCE [LARGE SCALE GENOMIC DNA]</scope>
</reference>
<proteinExistence type="predicted"/>
<keyword evidence="2" id="KW-1003">Cell membrane</keyword>
<comment type="subcellular location">
    <subcellularLocation>
        <location evidence="1">Cell membrane</location>
        <topology evidence="1">Multi-pass membrane protein</topology>
    </subcellularLocation>
</comment>
<evidence type="ECO:0000256" key="7">
    <source>
        <dbReference type="SAM" id="Phobius"/>
    </source>
</evidence>
<dbReference type="CDD" id="cd06225">
    <property type="entry name" value="HAMP"/>
    <property type="match status" value="1"/>
</dbReference>
<dbReference type="InterPro" id="IPR052016">
    <property type="entry name" value="Bact_Sigma-Reg"/>
</dbReference>
<accession>A0A1F7FCV1</accession>
<dbReference type="EMBL" id="MFYX01000074">
    <property type="protein sequence ID" value="OGK04297.1"/>
    <property type="molecule type" value="Genomic_DNA"/>
</dbReference>
<feature type="domain" description="HAMP" evidence="8">
    <location>
        <begin position="213"/>
        <end position="265"/>
    </location>
</feature>
<name>A0A1F7FCV1_UNCRA</name>